<dbReference type="Proteomes" id="UP000325122">
    <property type="component" value="Unassembled WGS sequence"/>
</dbReference>
<dbReference type="EMBL" id="VWOJ01000002">
    <property type="protein sequence ID" value="KAA5803314.1"/>
    <property type="molecule type" value="Genomic_DNA"/>
</dbReference>
<dbReference type="InterPro" id="IPR025833">
    <property type="entry name" value="GDYXXLXY"/>
</dbReference>
<organism evidence="1 2">
    <name type="scientific">Alkalicaulis satelles</name>
    <dbReference type="NCBI Taxonomy" id="2609175"/>
    <lineage>
        <taxon>Bacteria</taxon>
        <taxon>Pseudomonadati</taxon>
        <taxon>Pseudomonadota</taxon>
        <taxon>Alphaproteobacteria</taxon>
        <taxon>Maricaulales</taxon>
        <taxon>Maricaulaceae</taxon>
        <taxon>Alkalicaulis</taxon>
    </lineage>
</organism>
<name>A0A5M6ZHP1_9PROT</name>
<keyword evidence="2" id="KW-1185">Reference proteome</keyword>
<comment type="caution">
    <text evidence="1">The sequence shown here is derived from an EMBL/GenBank/DDBJ whole genome shotgun (WGS) entry which is preliminary data.</text>
</comment>
<proteinExistence type="predicted"/>
<sequence length="200" mass="22047">MSAPVRLILIAIAMTGVLSAMVAGHALQRAGGTEVRLEMTPVDPRDLLLGHYAILNTPLHTLELTGLTDMPEAFARGDVIFVSLVPDEAGAWRAGGVHKRHPGEGVVMRGMVYATRSLRPARFDRSVTDPQADEREAEPRVQLTIRYNLERYYAAREEALALERLREESRLRLIVSVGASGDAVIKGLEIDGEDHLDRLF</sequence>
<reference evidence="1 2" key="1">
    <citation type="submission" date="2019-09" db="EMBL/GenBank/DDBJ databases">
        <authorList>
            <person name="Kevbrin V."/>
            <person name="Grouzdev D.S."/>
        </authorList>
    </citation>
    <scope>NUCLEOTIDE SEQUENCE [LARGE SCALE GENOMIC DNA]</scope>
    <source>
        <strain evidence="1 2">G-192</strain>
    </source>
</reference>
<protein>
    <submittedName>
        <fullName evidence="1">GDYXXLXY domain-containing protein</fullName>
    </submittedName>
</protein>
<dbReference type="RefSeq" id="WP_150022583.1">
    <property type="nucleotide sequence ID" value="NZ_VWOJ01000002.1"/>
</dbReference>
<evidence type="ECO:0000313" key="1">
    <source>
        <dbReference type="EMBL" id="KAA5803314.1"/>
    </source>
</evidence>
<gene>
    <name evidence="1" type="ORF">F1654_05760</name>
</gene>
<accession>A0A5M6ZHP1</accession>
<dbReference type="Pfam" id="PF14345">
    <property type="entry name" value="GDYXXLXY"/>
    <property type="match status" value="1"/>
</dbReference>
<dbReference type="AlphaFoldDB" id="A0A5M6ZHP1"/>
<evidence type="ECO:0000313" key="2">
    <source>
        <dbReference type="Proteomes" id="UP000325122"/>
    </source>
</evidence>